<feature type="transmembrane region" description="Helical" evidence="1">
    <location>
        <begin position="178"/>
        <end position="202"/>
    </location>
</feature>
<keyword evidence="3" id="KW-1185">Reference proteome</keyword>
<keyword evidence="1" id="KW-0812">Transmembrane</keyword>
<feature type="transmembrane region" description="Helical" evidence="1">
    <location>
        <begin position="145"/>
        <end position="166"/>
    </location>
</feature>
<evidence type="ECO:0000313" key="3">
    <source>
        <dbReference type="Proteomes" id="UP000646946"/>
    </source>
</evidence>
<protein>
    <recommendedName>
        <fullName evidence="4">Yip1 domain-containing protein</fullName>
    </recommendedName>
</protein>
<evidence type="ECO:0000256" key="1">
    <source>
        <dbReference type="SAM" id="Phobius"/>
    </source>
</evidence>
<feature type="transmembrane region" description="Helical" evidence="1">
    <location>
        <begin position="36"/>
        <end position="58"/>
    </location>
</feature>
<dbReference type="EMBL" id="DVAB01000008">
    <property type="protein sequence ID" value="HIK00098.1"/>
    <property type="molecule type" value="Genomic_DNA"/>
</dbReference>
<accession>A0A832XLM9</accession>
<proteinExistence type="predicted"/>
<feature type="transmembrane region" description="Helical" evidence="1">
    <location>
        <begin position="113"/>
        <end position="133"/>
    </location>
</feature>
<sequence>MKKETESEISHTITFSDLLLRPRNVALLITRSEHAFIARSIVLLLIFSALVGGIYGGIFSTDKTFIFHDAYKTAIVNGLTVLFAYPLLAVFLRLFGGREVLLIKSPFKKCLSVLSISWSYLPIMLLLTAPAYVLSALNNLGSGDMIFKTLTVFSGVVSIIMLARYLHQVYDISYFATVPIAILIGFYMLLLAINLLALLAPFKSVAIYYGFYGRAAEALTIVK</sequence>
<keyword evidence="1" id="KW-1133">Transmembrane helix</keyword>
<evidence type="ECO:0008006" key="4">
    <source>
        <dbReference type="Google" id="ProtNLM"/>
    </source>
</evidence>
<gene>
    <name evidence="2" type="ORF">H1016_00985</name>
</gene>
<name>A0A832XLM9_9ARCH</name>
<dbReference type="Proteomes" id="UP000646946">
    <property type="component" value="Unassembled WGS sequence"/>
</dbReference>
<keyword evidence="1" id="KW-0472">Membrane</keyword>
<dbReference type="AlphaFoldDB" id="A0A832XLM9"/>
<organism evidence="2 3">
    <name type="scientific">Candidatus Naiadarchaeum limnaeum</name>
    <dbReference type="NCBI Taxonomy" id="2756139"/>
    <lineage>
        <taxon>Archaea</taxon>
        <taxon>Candidatus Undinarchaeota</taxon>
        <taxon>Candidatus Undinarchaeia</taxon>
        <taxon>Candidatus Naiadarchaeales</taxon>
        <taxon>Candidatus Naiadarchaeaceae</taxon>
        <taxon>Candidatus Naiadarchaeum</taxon>
    </lineage>
</organism>
<comment type="caution">
    <text evidence="2">The sequence shown here is derived from an EMBL/GenBank/DDBJ whole genome shotgun (WGS) entry which is preliminary data.</text>
</comment>
<reference evidence="2 3" key="1">
    <citation type="journal article" name="Nat. Commun.">
        <title>Undinarchaeota illuminate DPANN phylogeny and the impact of gene transfer on archaeal evolution.</title>
        <authorList>
            <person name="Dombrowski N."/>
            <person name="Williams T.A."/>
            <person name="Sun J."/>
            <person name="Woodcroft B.J."/>
            <person name="Lee J.H."/>
            <person name="Minh B.Q."/>
            <person name="Rinke C."/>
            <person name="Spang A."/>
        </authorList>
    </citation>
    <scope>NUCLEOTIDE SEQUENCE [LARGE SCALE GENOMIC DNA]</scope>
    <source>
        <strain evidence="2">MAG_bin1129</strain>
    </source>
</reference>
<feature type="transmembrane region" description="Helical" evidence="1">
    <location>
        <begin position="70"/>
        <end position="92"/>
    </location>
</feature>
<evidence type="ECO:0000313" key="2">
    <source>
        <dbReference type="EMBL" id="HIK00098.1"/>
    </source>
</evidence>